<dbReference type="GO" id="GO:0007059">
    <property type="term" value="P:chromosome segregation"/>
    <property type="evidence" value="ECO:0007669"/>
    <property type="project" value="UniProtKB-KW"/>
</dbReference>
<dbReference type="RefSeq" id="WP_106988211.1">
    <property type="nucleotide sequence ID" value="NZ_PYLP01000010.1"/>
</dbReference>
<dbReference type="PANTHER" id="PTHR33375">
    <property type="entry name" value="CHROMOSOME-PARTITIONING PROTEIN PARB-RELATED"/>
    <property type="match status" value="1"/>
</dbReference>
<dbReference type="CDD" id="cd16393">
    <property type="entry name" value="SPO0J_N"/>
    <property type="match status" value="1"/>
</dbReference>
<dbReference type="InterPro" id="IPR041468">
    <property type="entry name" value="HTH_ParB/Spo0J"/>
</dbReference>
<accession>A0A2T3FX98</accession>
<dbReference type="Proteomes" id="UP000241201">
    <property type="component" value="Unassembled WGS sequence"/>
</dbReference>
<reference evidence="7" key="1">
    <citation type="submission" date="2018-03" db="EMBL/GenBank/DDBJ databases">
        <title>Lachnoclostridium SNUG30370 gen.nov., sp.nov., isolated from human faeces.</title>
        <authorList>
            <person name="Seo B."/>
            <person name="Jeon K."/>
            <person name="Ko G."/>
        </authorList>
    </citation>
    <scope>NUCLEOTIDE SEQUENCE [LARGE SCALE GENOMIC DNA]</scope>
    <source>
        <strain evidence="7">SNUG30370</strain>
    </source>
</reference>
<evidence type="ECO:0000313" key="7">
    <source>
        <dbReference type="Proteomes" id="UP000241201"/>
    </source>
</evidence>
<evidence type="ECO:0000256" key="3">
    <source>
        <dbReference type="ARBA" id="ARBA00022829"/>
    </source>
</evidence>
<dbReference type="InterPro" id="IPR003115">
    <property type="entry name" value="ParB_N"/>
</dbReference>
<dbReference type="Pfam" id="PF17762">
    <property type="entry name" value="HTH_ParB"/>
    <property type="match status" value="1"/>
</dbReference>
<comment type="subcellular location">
    <subcellularLocation>
        <location evidence="1">Cytoplasm</location>
        <location evidence="1">Nucleoid</location>
    </subcellularLocation>
</comment>
<comment type="caution">
    <text evidence="6">The sequence shown here is derived from an EMBL/GenBank/DDBJ whole genome shotgun (WGS) entry which is preliminary data.</text>
</comment>
<evidence type="ECO:0000256" key="1">
    <source>
        <dbReference type="ARBA" id="ARBA00004453"/>
    </source>
</evidence>
<dbReference type="GeneID" id="77471138"/>
<proteinExistence type="inferred from homology"/>
<dbReference type="Gene3D" id="3.90.1530.30">
    <property type="match status" value="1"/>
</dbReference>
<dbReference type="SMART" id="SM00470">
    <property type="entry name" value="ParB"/>
    <property type="match status" value="1"/>
</dbReference>
<name>A0A2T3FX98_9FIRM</name>
<dbReference type="GO" id="GO:0003677">
    <property type="term" value="F:DNA binding"/>
    <property type="evidence" value="ECO:0007669"/>
    <property type="project" value="UniProtKB-KW"/>
</dbReference>
<dbReference type="NCBIfam" id="TIGR00180">
    <property type="entry name" value="parB_part"/>
    <property type="match status" value="1"/>
</dbReference>
<dbReference type="Pfam" id="PF02195">
    <property type="entry name" value="ParB_N"/>
    <property type="match status" value="1"/>
</dbReference>
<dbReference type="GO" id="GO:0009295">
    <property type="term" value="C:nucleoid"/>
    <property type="evidence" value="ECO:0007669"/>
    <property type="project" value="UniProtKB-SubCell"/>
</dbReference>
<dbReference type="PANTHER" id="PTHR33375:SF1">
    <property type="entry name" value="CHROMOSOME-PARTITIONING PROTEIN PARB-RELATED"/>
    <property type="match status" value="1"/>
</dbReference>
<dbReference type="InterPro" id="IPR036086">
    <property type="entry name" value="ParB/Sulfiredoxin_sf"/>
</dbReference>
<sequence length="290" mass="33383">MAEKKKKLNKGLDAIFGGDISSLIDDIENNTPESSQEKIHLDEIRPNPYQPRKVFDEQALNELALSIKEHGIFQPVILKKSVQGYEIVAGERRCRAAKIAELDEVPAIIVDFTDQQMMEIALLENIQREDLNAIEEAQAYYTMMEKLHLTQNELANRIGKSRTHITNTLRLLNLPEKIQEYVLDGSLSMGHARALITLDKEKALRIAKRVIDEKLSVRDVENIVKGFELQEARKNKPKVEKPKEYQYVEGLLRKKYRTRIKVDDKSITIKYTDTQDLNRLLELMGVIEES</sequence>
<dbReference type="EMBL" id="PYLP01000010">
    <property type="protein sequence ID" value="PST39896.1"/>
    <property type="molecule type" value="Genomic_DNA"/>
</dbReference>
<keyword evidence="3" id="KW-0159">Chromosome partition</keyword>
<dbReference type="SUPFAM" id="SSF109709">
    <property type="entry name" value="KorB DNA-binding domain-like"/>
    <property type="match status" value="1"/>
</dbReference>
<evidence type="ECO:0000313" key="6">
    <source>
        <dbReference type="EMBL" id="PST39896.1"/>
    </source>
</evidence>
<dbReference type="FunFam" id="1.10.10.2830:FF:000001">
    <property type="entry name" value="Chromosome partitioning protein ParB"/>
    <property type="match status" value="1"/>
</dbReference>
<dbReference type="AlphaFoldDB" id="A0A2T3FX98"/>
<evidence type="ECO:0000256" key="4">
    <source>
        <dbReference type="ARBA" id="ARBA00023125"/>
    </source>
</evidence>
<keyword evidence="4" id="KW-0238">DNA-binding</keyword>
<dbReference type="InterPro" id="IPR004437">
    <property type="entry name" value="ParB/RepB/Spo0J"/>
</dbReference>
<dbReference type="GO" id="GO:0045881">
    <property type="term" value="P:positive regulation of sporulation resulting in formation of a cellular spore"/>
    <property type="evidence" value="ECO:0007669"/>
    <property type="project" value="TreeGrafter"/>
</dbReference>
<keyword evidence="7" id="KW-1185">Reference proteome</keyword>
<dbReference type="Gene3D" id="1.10.10.2830">
    <property type="match status" value="1"/>
</dbReference>
<comment type="similarity">
    <text evidence="2">Belongs to the ParB family.</text>
</comment>
<evidence type="ECO:0000256" key="2">
    <source>
        <dbReference type="ARBA" id="ARBA00006295"/>
    </source>
</evidence>
<dbReference type="GO" id="GO:0005694">
    <property type="term" value="C:chromosome"/>
    <property type="evidence" value="ECO:0007669"/>
    <property type="project" value="TreeGrafter"/>
</dbReference>
<gene>
    <name evidence="6" type="ORF">C7U55_08555</name>
</gene>
<dbReference type="SUPFAM" id="SSF110849">
    <property type="entry name" value="ParB/Sulfiredoxin"/>
    <property type="match status" value="1"/>
</dbReference>
<evidence type="ECO:0000259" key="5">
    <source>
        <dbReference type="SMART" id="SM00470"/>
    </source>
</evidence>
<dbReference type="FunFam" id="3.90.1530.30:FF:000001">
    <property type="entry name" value="Chromosome partitioning protein ParB"/>
    <property type="match status" value="1"/>
</dbReference>
<organism evidence="6 7">
    <name type="scientific">Faecalibacillus faecis</name>
    <dbReference type="NCBI Taxonomy" id="1982628"/>
    <lineage>
        <taxon>Bacteria</taxon>
        <taxon>Bacillati</taxon>
        <taxon>Bacillota</taxon>
        <taxon>Erysipelotrichia</taxon>
        <taxon>Erysipelotrichales</taxon>
        <taxon>Coprobacillaceae</taxon>
        <taxon>Faecalibacillus</taxon>
    </lineage>
</organism>
<dbReference type="InterPro" id="IPR050336">
    <property type="entry name" value="Chromosome_partition/occlusion"/>
</dbReference>
<feature type="domain" description="ParB-like N-terminal" evidence="5">
    <location>
        <begin position="37"/>
        <end position="126"/>
    </location>
</feature>
<protein>
    <submittedName>
        <fullName evidence="6">Chromosome partitioning protein ParB</fullName>
    </submittedName>
</protein>